<dbReference type="GO" id="GO:0007165">
    <property type="term" value="P:signal transduction"/>
    <property type="evidence" value="ECO:0007669"/>
    <property type="project" value="UniProtKB-KW"/>
</dbReference>
<dbReference type="InterPro" id="IPR003122">
    <property type="entry name" value="Tar_rcpt_lig-bd"/>
</dbReference>
<name>A0A0F5K492_9BURK</name>
<dbReference type="OrthoDB" id="9806477at2"/>
<dbReference type="PROSITE" id="PS50885">
    <property type="entry name" value="HAMP"/>
    <property type="match status" value="1"/>
</dbReference>
<sequence>MLQRLSLSRGLLTVLCLFFILQVVTIYVGFVALTRAHDDVGNLSSIALRQVNEINNATQHLMDARINLSRAGTRMIGGKPEPLDIVGHAKEQLEAAGQAFDAFSTAPKIDMQNTQLADGLTENYRAYHKALSELVGYLDNNNLQAFLDQPTQGFQDRYLATQGKFVAFGNEASQRYVEAVDARLRAFRLIGGAILLALVAVIAIVFAMLRRQVVQPLDEVGAHFQRIAKGDLVTLVPERGTNEIGRLFAGLRAMQHSVAGTVQTVRDTAHGINLGADEIATGNADLSARTESQAASLGETASQMVQITQTVRQNAEHASQANALASTALDVVSGGARAVDDVVARMRDIAASSARIGEIIAVIDGIAFQTNILALNAAVEAARAGEQGRGFAVVAGEVRALAQRSAQSAKEIRSLIDSSAEQVRDGSERAGRAGATMKEVADAIARVSHVIREISSASQEQSEGIDQINQSVTQMDEMTQQNAALVEEAAAAAASLHTQTRQLTDAVSTFRLTHHA</sequence>
<dbReference type="InterPro" id="IPR004089">
    <property type="entry name" value="MCPsignal_dom"/>
</dbReference>
<dbReference type="SMART" id="SM00319">
    <property type="entry name" value="TarH"/>
    <property type="match status" value="1"/>
</dbReference>
<dbReference type="SMART" id="SM00304">
    <property type="entry name" value="HAMP"/>
    <property type="match status" value="1"/>
</dbReference>
<keyword evidence="5" id="KW-0997">Cell inner membrane</keyword>
<evidence type="ECO:0000256" key="5">
    <source>
        <dbReference type="ARBA" id="ARBA00022519"/>
    </source>
</evidence>
<dbReference type="PATRIC" id="fig|28092.6.peg.621"/>
<evidence type="ECO:0000256" key="8">
    <source>
        <dbReference type="ARBA" id="ARBA00023136"/>
    </source>
</evidence>
<evidence type="ECO:0000256" key="6">
    <source>
        <dbReference type="ARBA" id="ARBA00022692"/>
    </source>
</evidence>
<dbReference type="AlphaFoldDB" id="A0A0F5K492"/>
<dbReference type="Pfam" id="PF00015">
    <property type="entry name" value="MCPsignal"/>
    <property type="match status" value="1"/>
</dbReference>
<feature type="domain" description="Methyl-accepting transducer" evidence="13">
    <location>
        <begin position="268"/>
        <end position="497"/>
    </location>
</feature>
<keyword evidence="9 11" id="KW-0807">Transducer</keyword>
<evidence type="ECO:0000256" key="1">
    <source>
        <dbReference type="ARBA" id="ARBA00004429"/>
    </source>
</evidence>
<dbReference type="Pfam" id="PF02203">
    <property type="entry name" value="TarH"/>
    <property type="match status" value="1"/>
</dbReference>
<dbReference type="Gene3D" id="1.20.120.30">
    <property type="entry name" value="Aspartate receptor, ligand-binding domain"/>
    <property type="match status" value="1"/>
</dbReference>
<organism evidence="15 16">
    <name type="scientific">Robbsia andropogonis</name>
    <dbReference type="NCBI Taxonomy" id="28092"/>
    <lineage>
        <taxon>Bacteria</taxon>
        <taxon>Pseudomonadati</taxon>
        <taxon>Pseudomonadota</taxon>
        <taxon>Betaproteobacteria</taxon>
        <taxon>Burkholderiales</taxon>
        <taxon>Burkholderiaceae</taxon>
        <taxon>Robbsia</taxon>
    </lineage>
</organism>
<dbReference type="EMBL" id="LAQU01000002">
    <property type="protein sequence ID" value="KKB64913.1"/>
    <property type="molecule type" value="Genomic_DNA"/>
</dbReference>
<keyword evidence="8 12" id="KW-0472">Membrane</keyword>
<dbReference type="FunFam" id="1.10.287.950:FF:000001">
    <property type="entry name" value="Methyl-accepting chemotaxis sensory transducer"/>
    <property type="match status" value="1"/>
</dbReference>
<evidence type="ECO:0000259" key="14">
    <source>
        <dbReference type="PROSITE" id="PS50885"/>
    </source>
</evidence>
<dbReference type="Gene3D" id="1.10.287.950">
    <property type="entry name" value="Methyl-accepting chemotaxis protein"/>
    <property type="match status" value="1"/>
</dbReference>
<dbReference type="CDD" id="cd19407">
    <property type="entry name" value="Tar_Tsr_sensor"/>
    <property type="match status" value="1"/>
</dbReference>
<evidence type="ECO:0000256" key="3">
    <source>
        <dbReference type="ARBA" id="ARBA00022481"/>
    </source>
</evidence>
<keyword evidence="6 12" id="KW-0812">Transmembrane</keyword>
<accession>A0A0F5K492</accession>
<keyword evidence="16" id="KW-1185">Reference proteome</keyword>
<evidence type="ECO:0000256" key="12">
    <source>
        <dbReference type="SAM" id="Phobius"/>
    </source>
</evidence>
<dbReference type="SMART" id="SM00283">
    <property type="entry name" value="MA"/>
    <property type="match status" value="1"/>
</dbReference>
<comment type="similarity">
    <text evidence="10">Belongs to the methyl-accepting chemotaxis (MCP) protein family.</text>
</comment>
<feature type="transmembrane region" description="Helical" evidence="12">
    <location>
        <begin position="12"/>
        <end position="33"/>
    </location>
</feature>
<dbReference type="InterPro" id="IPR004090">
    <property type="entry name" value="Chemotax_Me-accpt_rcpt"/>
</dbReference>
<dbReference type="GO" id="GO:0005886">
    <property type="term" value="C:plasma membrane"/>
    <property type="evidence" value="ECO:0007669"/>
    <property type="project" value="UniProtKB-SubCell"/>
</dbReference>
<dbReference type="STRING" id="28092.WM40_02660"/>
<feature type="transmembrane region" description="Helical" evidence="12">
    <location>
        <begin position="189"/>
        <end position="209"/>
    </location>
</feature>
<dbReference type="SUPFAM" id="SSF58104">
    <property type="entry name" value="Methyl-accepting chemotaxis protein (MCP) signaling domain"/>
    <property type="match status" value="1"/>
</dbReference>
<dbReference type="PANTHER" id="PTHR43531:SF14">
    <property type="entry name" value="METHYL-ACCEPTING CHEMOTAXIS PROTEIN I-RELATED"/>
    <property type="match status" value="1"/>
</dbReference>
<keyword evidence="3" id="KW-0488">Methylation</keyword>
<evidence type="ECO:0000256" key="10">
    <source>
        <dbReference type="ARBA" id="ARBA00029447"/>
    </source>
</evidence>
<dbReference type="InterPro" id="IPR035440">
    <property type="entry name" value="4HB_MCP_dom_sf"/>
</dbReference>
<protein>
    <submittedName>
        <fullName evidence="15">Chemotaxis protein</fullName>
    </submittedName>
</protein>
<dbReference type="InterPro" id="IPR003660">
    <property type="entry name" value="HAMP_dom"/>
</dbReference>
<dbReference type="PRINTS" id="PR00260">
    <property type="entry name" value="CHEMTRNSDUCR"/>
</dbReference>
<evidence type="ECO:0000313" key="15">
    <source>
        <dbReference type="EMBL" id="KKB64913.1"/>
    </source>
</evidence>
<evidence type="ECO:0000256" key="9">
    <source>
        <dbReference type="ARBA" id="ARBA00023224"/>
    </source>
</evidence>
<dbReference type="SUPFAM" id="SSF47170">
    <property type="entry name" value="Aspartate receptor, ligand-binding domain"/>
    <property type="match status" value="1"/>
</dbReference>
<keyword evidence="4" id="KW-0145">Chemotaxis</keyword>
<proteinExistence type="inferred from homology"/>
<dbReference type="InterPro" id="IPR051310">
    <property type="entry name" value="MCP_chemotaxis"/>
</dbReference>
<comment type="caution">
    <text evidence="15">The sequence shown here is derived from an EMBL/GenBank/DDBJ whole genome shotgun (WGS) entry which is preliminary data.</text>
</comment>
<dbReference type="Proteomes" id="UP000033618">
    <property type="component" value="Unassembled WGS sequence"/>
</dbReference>
<dbReference type="GO" id="GO:0006935">
    <property type="term" value="P:chemotaxis"/>
    <property type="evidence" value="ECO:0007669"/>
    <property type="project" value="UniProtKB-KW"/>
</dbReference>
<gene>
    <name evidence="15" type="ORF">WM40_02660</name>
</gene>
<dbReference type="PANTHER" id="PTHR43531">
    <property type="entry name" value="PROTEIN ICFG"/>
    <property type="match status" value="1"/>
</dbReference>
<keyword evidence="7 12" id="KW-1133">Transmembrane helix</keyword>
<dbReference type="Pfam" id="PF00672">
    <property type="entry name" value="HAMP"/>
    <property type="match status" value="1"/>
</dbReference>
<dbReference type="RefSeq" id="WP_036011909.1">
    <property type="nucleotide sequence ID" value="NZ_CADFGU010000004.1"/>
</dbReference>
<comment type="subcellular location">
    <subcellularLocation>
        <location evidence="1">Cell inner membrane</location>
        <topology evidence="1">Multi-pass membrane protein</topology>
    </subcellularLocation>
</comment>
<dbReference type="PROSITE" id="PS50111">
    <property type="entry name" value="CHEMOTAXIS_TRANSDUC_2"/>
    <property type="match status" value="1"/>
</dbReference>
<evidence type="ECO:0000256" key="11">
    <source>
        <dbReference type="PROSITE-ProRule" id="PRU00284"/>
    </source>
</evidence>
<reference evidence="15 16" key="1">
    <citation type="submission" date="2015-03" db="EMBL/GenBank/DDBJ databases">
        <title>Draft Genome Sequence of Burkholderia andropogonis type strain ICMP2807, isolated from Sorghum bicolor.</title>
        <authorList>
            <person name="Lopes-Santos L."/>
            <person name="Castro D.B."/>
            <person name="Ottoboni L.M."/>
            <person name="Park D."/>
            <person name="Weirc B.S."/>
            <person name="Destefano S.A."/>
        </authorList>
    </citation>
    <scope>NUCLEOTIDE SEQUENCE [LARGE SCALE GENOMIC DNA]</scope>
    <source>
        <strain evidence="15 16">ICMP2807</strain>
    </source>
</reference>
<dbReference type="CDD" id="cd11386">
    <property type="entry name" value="MCP_signal"/>
    <property type="match status" value="1"/>
</dbReference>
<evidence type="ECO:0000256" key="7">
    <source>
        <dbReference type="ARBA" id="ARBA00022989"/>
    </source>
</evidence>
<evidence type="ECO:0000313" key="16">
    <source>
        <dbReference type="Proteomes" id="UP000033618"/>
    </source>
</evidence>
<evidence type="ECO:0000256" key="2">
    <source>
        <dbReference type="ARBA" id="ARBA00022475"/>
    </source>
</evidence>
<dbReference type="CDD" id="cd06225">
    <property type="entry name" value="HAMP"/>
    <property type="match status" value="1"/>
</dbReference>
<evidence type="ECO:0000259" key="13">
    <source>
        <dbReference type="PROSITE" id="PS50111"/>
    </source>
</evidence>
<feature type="domain" description="HAMP" evidence="14">
    <location>
        <begin position="211"/>
        <end position="263"/>
    </location>
</feature>
<dbReference type="GO" id="GO:0004888">
    <property type="term" value="F:transmembrane signaling receptor activity"/>
    <property type="evidence" value="ECO:0007669"/>
    <property type="project" value="InterPro"/>
</dbReference>
<evidence type="ECO:0000256" key="4">
    <source>
        <dbReference type="ARBA" id="ARBA00022500"/>
    </source>
</evidence>
<keyword evidence="2" id="KW-1003">Cell membrane</keyword>